<keyword evidence="1" id="KW-0732">Signal</keyword>
<sequence length="138" mass="15708">MGTELGSDGDYVFSATDFVPITPEGKEFYEKFKKKYGIEPSYHAARDYSMGMMLQQAIEAVGSLDQDKLLEYFMSGVKFKTLFGEITIGSYRDLKGITWPPSYYIVQWQNGKMVVVLPEDYAQAKPIFPMPSWEERGG</sequence>
<proteinExistence type="predicted"/>
<evidence type="ECO:0000259" key="2">
    <source>
        <dbReference type="Pfam" id="PF13458"/>
    </source>
</evidence>
<evidence type="ECO:0000313" key="4">
    <source>
        <dbReference type="Proteomes" id="UP000281962"/>
    </source>
</evidence>
<dbReference type="InterPro" id="IPR028081">
    <property type="entry name" value="Leu-bd"/>
</dbReference>
<gene>
    <name evidence="3" type="ORF">DRJ21_02275</name>
</gene>
<dbReference type="Proteomes" id="UP000281962">
    <property type="component" value="Unassembled WGS sequence"/>
</dbReference>
<evidence type="ECO:0000313" key="3">
    <source>
        <dbReference type="EMBL" id="RLE49624.1"/>
    </source>
</evidence>
<dbReference type="EMBL" id="QMQY01000093">
    <property type="protein sequence ID" value="RLE49624.1"/>
    <property type="molecule type" value="Genomic_DNA"/>
</dbReference>
<dbReference type="AlphaFoldDB" id="A0A497EQH4"/>
<comment type="caution">
    <text evidence="3">The sequence shown here is derived from an EMBL/GenBank/DDBJ whole genome shotgun (WGS) entry which is preliminary data.</text>
</comment>
<name>A0A497EQH4_9CREN</name>
<feature type="domain" description="Leucine-binding protein" evidence="2">
    <location>
        <begin position="8"/>
        <end position="111"/>
    </location>
</feature>
<dbReference type="PANTHER" id="PTHR30483:SF37">
    <property type="entry name" value="ABC TRANSPORTER SUBSTRATE-BINDING PROTEIN"/>
    <property type="match status" value="1"/>
</dbReference>
<dbReference type="Gene3D" id="3.40.50.2300">
    <property type="match status" value="1"/>
</dbReference>
<evidence type="ECO:0000256" key="1">
    <source>
        <dbReference type="ARBA" id="ARBA00022729"/>
    </source>
</evidence>
<accession>A0A497EQH4</accession>
<dbReference type="PANTHER" id="PTHR30483">
    <property type="entry name" value="LEUCINE-SPECIFIC-BINDING PROTEIN"/>
    <property type="match status" value="1"/>
</dbReference>
<dbReference type="SUPFAM" id="SSF53822">
    <property type="entry name" value="Periplasmic binding protein-like I"/>
    <property type="match status" value="1"/>
</dbReference>
<dbReference type="InterPro" id="IPR051010">
    <property type="entry name" value="BCAA_transport"/>
</dbReference>
<dbReference type="Pfam" id="PF13458">
    <property type="entry name" value="Peripla_BP_6"/>
    <property type="match status" value="1"/>
</dbReference>
<reference evidence="3 4" key="1">
    <citation type="submission" date="2018-06" db="EMBL/GenBank/DDBJ databases">
        <title>Extensive metabolic versatility and redundancy in microbially diverse, dynamic hydrothermal sediments.</title>
        <authorList>
            <person name="Dombrowski N."/>
            <person name="Teske A."/>
            <person name="Baker B.J."/>
        </authorList>
    </citation>
    <scope>NUCLEOTIDE SEQUENCE [LARGE SCALE GENOMIC DNA]</scope>
    <source>
        <strain evidence="3">B30_G17</strain>
    </source>
</reference>
<dbReference type="InterPro" id="IPR028082">
    <property type="entry name" value="Peripla_BP_I"/>
</dbReference>
<organism evidence="3 4">
    <name type="scientific">Thermoproteota archaeon</name>
    <dbReference type="NCBI Taxonomy" id="2056631"/>
    <lineage>
        <taxon>Archaea</taxon>
        <taxon>Thermoproteota</taxon>
    </lineage>
</organism>
<protein>
    <recommendedName>
        <fullName evidence="2">Leucine-binding protein domain-containing protein</fullName>
    </recommendedName>
</protein>